<evidence type="ECO:0000259" key="6">
    <source>
        <dbReference type="PROSITE" id="PS50016"/>
    </source>
</evidence>
<gene>
    <name evidence="7" type="ORF">H310_10382</name>
</gene>
<feature type="domain" description="PHD-type" evidence="6">
    <location>
        <begin position="902"/>
        <end position="952"/>
    </location>
</feature>
<feature type="region of interest" description="Disordered" evidence="5">
    <location>
        <begin position="148"/>
        <end position="228"/>
    </location>
</feature>
<feature type="region of interest" description="Disordered" evidence="5">
    <location>
        <begin position="378"/>
        <end position="409"/>
    </location>
</feature>
<name>A0A024TQ78_9STRA</name>
<dbReference type="SUPFAM" id="SSF57903">
    <property type="entry name" value="FYVE/PHD zinc finger"/>
    <property type="match status" value="1"/>
</dbReference>
<keyword evidence="1" id="KW-0479">Metal-binding</keyword>
<feature type="compositionally biased region" description="Polar residues" evidence="5">
    <location>
        <begin position="148"/>
        <end position="170"/>
    </location>
</feature>
<dbReference type="InterPro" id="IPR019786">
    <property type="entry name" value="Zinc_finger_PHD-type_CS"/>
</dbReference>
<dbReference type="PROSITE" id="PS50818">
    <property type="entry name" value="INTEIN_C_TER"/>
    <property type="match status" value="1"/>
</dbReference>
<keyword evidence="3" id="KW-0862">Zinc</keyword>
<dbReference type="InterPro" id="IPR013083">
    <property type="entry name" value="Znf_RING/FYVE/PHD"/>
</dbReference>
<dbReference type="PROSITE" id="PS50016">
    <property type="entry name" value="ZF_PHD_2"/>
    <property type="match status" value="1"/>
</dbReference>
<dbReference type="PROSITE" id="PS01359">
    <property type="entry name" value="ZF_PHD_1"/>
    <property type="match status" value="1"/>
</dbReference>
<dbReference type="OrthoDB" id="79588at2759"/>
<dbReference type="STRING" id="157072.A0A024TQ78"/>
<dbReference type="InterPro" id="IPR001965">
    <property type="entry name" value="Znf_PHD"/>
</dbReference>
<keyword evidence="2 4" id="KW-0863">Zinc-finger</keyword>
<dbReference type="InterPro" id="IPR030934">
    <property type="entry name" value="Intein_C"/>
</dbReference>
<evidence type="ECO:0000256" key="3">
    <source>
        <dbReference type="ARBA" id="ARBA00022833"/>
    </source>
</evidence>
<evidence type="ECO:0000256" key="4">
    <source>
        <dbReference type="PROSITE-ProRule" id="PRU00146"/>
    </source>
</evidence>
<reference evidence="7" key="1">
    <citation type="submission" date="2013-12" db="EMBL/GenBank/DDBJ databases">
        <title>The Genome Sequence of Aphanomyces invadans NJM9701.</title>
        <authorList>
            <consortium name="The Broad Institute Genomics Platform"/>
            <person name="Russ C."/>
            <person name="Tyler B."/>
            <person name="van West P."/>
            <person name="Dieguez-Uribeondo J."/>
            <person name="Young S.K."/>
            <person name="Zeng Q."/>
            <person name="Gargeya S."/>
            <person name="Fitzgerald M."/>
            <person name="Abouelleil A."/>
            <person name="Alvarado L."/>
            <person name="Chapman S.B."/>
            <person name="Gainer-Dewar J."/>
            <person name="Goldberg J."/>
            <person name="Griggs A."/>
            <person name="Gujja S."/>
            <person name="Hansen M."/>
            <person name="Howarth C."/>
            <person name="Imamovic A."/>
            <person name="Ireland A."/>
            <person name="Larimer J."/>
            <person name="McCowan C."/>
            <person name="Murphy C."/>
            <person name="Pearson M."/>
            <person name="Poon T.W."/>
            <person name="Priest M."/>
            <person name="Roberts A."/>
            <person name="Saif S."/>
            <person name="Shea T."/>
            <person name="Sykes S."/>
            <person name="Wortman J."/>
            <person name="Nusbaum C."/>
            <person name="Birren B."/>
        </authorList>
    </citation>
    <scope>NUCLEOTIDE SEQUENCE [LARGE SCALE GENOMIC DNA]</scope>
    <source>
        <strain evidence="7">NJM9701</strain>
    </source>
</reference>
<dbReference type="GO" id="GO:0008270">
    <property type="term" value="F:zinc ion binding"/>
    <property type="evidence" value="ECO:0007669"/>
    <property type="project" value="UniProtKB-KW"/>
</dbReference>
<dbReference type="eggNOG" id="ENOG502SIZY">
    <property type="taxonomic scope" value="Eukaryota"/>
</dbReference>
<dbReference type="EMBL" id="KI913977">
    <property type="protein sequence ID" value="ETV96188.1"/>
    <property type="molecule type" value="Genomic_DNA"/>
</dbReference>
<feature type="region of interest" description="Disordered" evidence="5">
    <location>
        <begin position="8"/>
        <end position="74"/>
    </location>
</feature>
<evidence type="ECO:0000256" key="5">
    <source>
        <dbReference type="SAM" id="MobiDB-lite"/>
    </source>
</evidence>
<dbReference type="GeneID" id="20087432"/>
<dbReference type="VEuPathDB" id="FungiDB:H310_10382"/>
<evidence type="ECO:0000313" key="7">
    <source>
        <dbReference type="EMBL" id="ETV96188.1"/>
    </source>
</evidence>
<dbReference type="CDD" id="cd15489">
    <property type="entry name" value="PHD_SF"/>
    <property type="match status" value="1"/>
</dbReference>
<proteinExistence type="predicted"/>
<dbReference type="AlphaFoldDB" id="A0A024TQ78"/>
<dbReference type="InterPro" id="IPR011011">
    <property type="entry name" value="Znf_FYVE_PHD"/>
</dbReference>
<feature type="compositionally biased region" description="Low complexity" evidence="5">
    <location>
        <begin position="187"/>
        <end position="204"/>
    </location>
</feature>
<accession>A0A024TQ78</accession>
<organism evidence="7">
    <name type="scientific">Aphanomyces invadans</name>
    <dbReference type="NCBI Taxonomy" id="157072"/>
    <lineage>
        <taxon>Eukaryota</taxon>
        <taxon>Sar</taxon>
        <taxon>Stramenopiles</taxon>
        <taxon>Oomycota</taxon>
        <taxon>Saprolegniomycetes</taxon>
        <taxon>Saprolegniales</taxon>
        <taxon>Verrucalvaceae</taxon>
        <taxon>Aphanomyces</taxon>
    </lineage>
</organism>
<dbReference type="InterPro" id="IPR019787">
    <property type="entry name" value="Znf_PHD-finger"/>
</dbReference>
<evidence type="ECO:0000256" key="2">
    <source>
        <dbReference type="ARBA" id="ARBA00022771"/>
    </source>
</evidence>
<sequence>MVDVLAEFASTPLKLKNPEKNKPSPWIPTGRFTPSKRPLEDTSMSFATPSKQRRPELRPSALKPATPSALCDRGYRAPHSTVKALPSSAKNSTISANNSTAIQGPPPMLAAASPFEIVGVPNPQSICTETYISTKMFRSAHAVSTKVVSRTSHTTPRTLLSMPADSNATLLSRRETPQLTTLSSRRPLAPVSPQQPSPASIANQLSNDVSVDKSTKPSAPLEAKSATSAMIKGNSLPTAVPARLRPRAASVGTSRRVPPAQSAVRARRRILHRQSTTINTSSTLTTLPLSTDEKPAVPRRFVQSKLTMAPLSASPVVSTTPCDVPGAVPKISIAASAIIPPSTPGLTRCVRMRKPVRTVTKSAEIIPQAKPVLRRRPIGSSAPTAHRPVATTPRLTQPQQTSTTTRLASHRVATQPLVKTAGATTSSTQLGIQISTTKKFAQPSTPQTSSSASLPVAFKTQQKVDHEDVLQLIPSTEQSTETPQLPTEDYFHSKPLSGTESIANKEDGFLAEHCRDAPPTMNQPVAESNLVDCIGNVDAPPEAEAPTLSSTALPTALPIVVAPESSLSVENDSTSANMVSISQFKEELLTTGTITGHVFAQCWDAGLDADVYTWQSSLFVLLVECEQLCLHDSRVSHEPRKVAFQCYDLSVVELQYVSERGTTQRVETILHNCERLVRRLSKLTQTQVHHILSALEKAGASAPSPTYRAAARYFRTVMDTSSQVVLSHISRLSNSLARHYLRVIFLYFDDRLSEDKASTVALPDHYAHQDLGAAIHRALDDRLLYETSQTTTMERYLYATSVNFLYQAIQLVQQTAKDAYLTSLIRKLQALCLRLIQHNCDDEAHLYPLASLATFEKTLQKELSTIDMNRIRREYTVPRSPLQSIPLPDQESTPLKERYRSATACFECKEAWKDVATTVQCAVCDKRYHLKCLYLSPTFRNLSGTYKCPHCL</sequence>
<protein>
    <recommendedName>
        <fullName evidence="6">PHD-type domain-containing protein</fullName>
    </recommendedName>
</protein>
<dbReference type="RefSeq" id="XP_008874980.1">
    <property type="nucleotide sequence ID" value="XM_008876758.1"/>
</dbReference>
<feature type="compositionally biased region" description="Polar residues" evidence="5">
    <location>
        <begin position="393"/>
        <end position="407"/>
    </location>
</feature>
<dbReference type="SMART" id="SM00249">
    <property type="entry name" value="PHD"/>
    <property type="match status" value="1"/>
</dbReference>
<dbReference type="Gene3D" id="3.30.40.10">
    <property type="entry name" value="Zinc/RING finger domain, C3HC4 (zinc finger)"/>
    <property type="match status" value="1"/>
</dbReference>
<evidence type="ECO:0000256" key="1">
    <source>
        <dbReference type="ARBA" id="ARBA00022723"/>
    </source>
</evidence>